<accession>A0A9Q8LEZ3</accession>
<evidence type="ECO:0008006" key="4">
    <source>
        <dbReference type="Google" id="ProtNLM"/>
    </source>
</evidence>
<feature type="region of interest" description="Disordered" evidence="1">
    <location>
        <begin position="341"/>
        <end position="400"/>
    </location>
</feature>
<keyword evidence="3" id="KW-1185">Reference proteome</keyword>
<dbReference type="KEGG" id="ffu:CLAFUR5_04838"/>
<reference evidence="2" key="2">
    <citation type="journal article" date="2022" name="Microb. Genom.">
        <title>A chromosome-scale genome assembly of the tomato pathogen Cladosporium fulvum reveals a compartmentalized genome architecture and the presence of a dispensable chromosome.</title>
        <authorList>
            <person name="Zaccaron A.Z."/>
            <person name="Chen L.H."/>
            <person name="Samaras A."/>
            <person name="Stergiopoulos I."/>
        </authorList>
    </citation>
    <scope>NUCLEOTIDE SEQUENCE</scope>
    <source>
        <strain evidence="2">Race5_Kim</strain>
    </source>
</reference>
<evidence type="ECO:0000313" key="3">
    <source>
        <dbReference type="Proteomes" id="UP000756132"/>
    </source>
</evidence>
<evidence type="ECO:0000256" key="1">
    <source>
        <dbReference type="SAM" id="MobiDB-lite"/>
    </source>
</evidence>
<reference evidence="2" key="1">
    <citation type="submission" date="2021-12" db="EMBL/GenBank/DDBJ databases">
        <authorList>
            <person name="Zaccaron A."/>
            <person name="Stergiopoulos I."/>
        </authorList>
    </citation>
    <scope>NUCLEOTIDE SEQUENCE</scope>
    <source>
        <strain evidence="2">Race5_Kim</strain>
    </source>
</reference>
<dbReference type="RefSeq" id="XP_047760547.1">
    <property type="nucleotide sequence ID" value="XM_047903986.1"/>
</dbReference>
<dbReference type="EMBL" id="CP090166">
    <property type="protein sequence ID" value="UJO16181.1"/>
    <property type="molecule type" value="Genomic_DNA"/>
</dbReference>
<dbReference type="GeneID" id="71984716"/>
<protein>
    <recommendedName>
        <fullName evidence="4">Fungal N-terminal domain-containing protein</fullName>
    </recommendedName>
</protein>
<gene>
    <name evidence="2" type="ORF">CLAFUR5_04838</name>
</gene>
<dbReference type="Proteomes" id="UP000756132">
    <property type="component" value="Chromosome 4"/>
</dbReference>
<evidence type="ECO:0000313" key="2">
    <source>
        <dbReference type="EMBL" id="UJO16181.1"/>
    </source>
</evidence>
<dbReference type="AlphaFoldDB" id="A0A9Q8LEZ3"/>
<name>A0A9Q8LEZ3_PASFU</name>
<feature type="compositionally biased region" description="Basic and acidic residues" evidence="1">
    <location>
        <begin position="381"/>
        <end position="390"/>
    </location>
</feature>
<organism evidence="2 3">
    <name type="scientific">Passalora fulva</name>
    <name type="common">Tomato leaf mold</name>
    <name type="synonym">Cladosporium fulvum</name>
    <dbReference type="NCBI Taxonomy" id="5499"/>
    <lineage>
        <taxon>Eukaryota</taxon>
        <taxon>Fungi</taxon>
        <taxon>Dikarya</taxon>
        <taxon>Ascomycota</taxon>
        <taxon>Pezizomycotina</taxon>
        <taxon>Dothideomycetes</taxon>
        <taxon>Dothideomycetidae</taxon>
        <taxon>Mycosphaerellales</taxon>
        <taxon>Mycosphaerellaceae</taxon>
        <taxon>Fulvia</taxon>
    </lineage>
</organism>
<sequence length="400" mass="42675">MALDGISAAAGILGIAQIGIQLAASISQFVSTVKAADKDLKAIQPDVKSIGFVIKQTRDYFQKHANSDTSESVSELETTLKDTNVSLNGVKDLLMKLSGGSFRGRAPFASRVDGAFSKKEKMKMLLADLERRKATLTLMLGVSALGRRIGTVADDDMISIEKLTVLTLMKANDEAGKKHDDLVVSFTRLQTTIESVSLANPSHTLVTKPSAPATASVSLQASGSANLDGDPAHLAYGPDLAQGLHPGPDGREHNVNLTVPAPAEQSDVASMTSCAPSSGVPDHVKSGLADCEAAAEYLSDSIYAAGKRWRREHIIDEREIVLSHEATTRAALALQSHISAGKHTKLPEAKQVLPPGGGRKRSADVQRPKAPRLEQVLVLSDSEHQHRPDSEYPPENLFDC</sequence>
<proteinExistence type="predicted"/>